<accession>A0A1I1WHK8</accession>
<dbReference type="RefSeq" id="WP_175527040.1">
    <property type="nucleotide sequence ID" value="NZ_FOND01000001.1"/>
</dbReference>
<evidence type="ECO:0000259" key="5">
    <source>
        <dbReference type="Pfam" id="PF00535"/>
    </source>
</evidence>
<feature type="domain" description="Glycosyltransferase 2-like" evidence="5">
    <location>
        <begin position="8"/>
        <end position="147"/>
    </location>
</feature>
<dbReference type="Pfam" id="PF13632">
    <property type="entry name" value="Glyco_trans_2_3"/>
    <property type="match status" value="1"/>
</dbReference>
<dbReference type="PANTHER" id="PTHR43179:SF12">
    <property type="entry name" value="GALACTOFURANOSYLTRANSFERASE GLFT2"/>
    <property type="match status" value="1"/>
</dbReference>
<dbReference type="CDD" id="cd03801">
    <property type="entry name" value="GT4_PimA-like"/>
    <property type="match status" value="1"/>
</dbReference>
<dbReference type="SUPFAM" id="SSF53448">
    <property type="entry name" value="Nucleotide-diphospho-sugar transferases"/>
    <property type="match status" value="1"/>
</dbReference>
<dbReference type="AlphaFoldDB" id="A0A1I1WHK8"/>
<sequence length="835" mass="92617">MPVEPLVSVVLVNYKGADDTITCLKSFQQVDWPAESLELIVVDNDSGGDDAERIRREVPSAVVVEAGDNTGFAGGCNTGVRHARGEIVGFINNDARPAPQWIRAAVDVLAHDRSVASVASKVLDWDGTHIDYVDGSLTWFGMGYKREVERPDTGEWDTPHDVLFGTGAAMFVRKDVYETVGGFDERFFMFYEDVDLGWRLNLLGWRVRYEPTSVAFHKHHASMNKFGSYRETFLLERNALFSMIKNYGDVALAKTLAPALLLAVTRAVERGEIDPGALDLKRSPGGDDVGEMPVPKVTMAGLLAIADAATDIDGLWAERDRLQAQRRRSDLELAPLFRQAIEPAFPLPRYLKAHGELVDLFGIGELFATRRRIVVITGDPLAAKMAGPAMRAWAISEHLAEEHDVRLVSTSSASITHPKVSVSAVSTPDQLRPHEAWADIIVFQGFAMASAPWLARSGKIIVCDIYDPMHLEQLEQTRGQEGDQRTRDVANTTTVLNQQLARGDFFLCASEKQRHFWLGQMAGVGRLNPSNYDADSSLNSLLAVVPFGLSSVPPRRTRPAIKGVVPGISESDKVVIWAGGVYNWFDPLTLVRAVDQLRHRRPDLRMFFLGMRNPNPHVPEMRMAAATRELSDSLGLTGTHVFFNEEWVDIDDRQNYLLDADVGVSTHFQHVETTFAFRTRMLDYLWADLPIVATGGDTFGDLIAAEGLGVTVGEQDVDALAEALERTLYDEEFAASCRQAVDRVRGEYSWETALRPLMEFCRAPRRAPDLQVPDAKGRERSLVPGRLLDTGYQPSLRGDAGLVRQYLAEGGPTELARRVVGRVRRRTVERLRGGS</sequence>
<dbReference type="Pfam" id="PF00535">
    <property type="entry name" value="Glycos_transf_2"/>
    <property type="match status" value="1"/>
</dbReference>
<dbReference type="Gene3D" id="3.90.550.10">
    <property type="entry name" value="Spore Coat Polysaccharide Biosynthesis Protein SpsA, Chain A"/>
    <property type="match status" value="1"/>
</dbReference>
<dbReference type="InterPro" id="IPR001173">
    <property type="entry name" value="Glyco_trans_2-like"/>
</dbReference>
<evidence type="ECO:0000313" key="8">
    <source>
        <dbReference type="Proteomes" id="UP000198589"/>
    </source>
</evidence>
<comment type="pathway">
    <text evidence="1">Cell wall biogenesis; cell wall polysaccharide biosynthesis.</text>
</comment>
<gene>
    <name evidence="7" type="ORF">SAMN05216574_101386</name>
</gene>
<keyword evidence="4" id="KW-0808">Transferase</keyword>
<keyword evidence="3" id="KW-0328">Glycosyltransferase</keyword>
<evidence type="ECO:0000256" key="3">
    <source>
        <dbReference type="ARBA" id="ARBA00022676"/>
    </source>
</evidence>
<feature type="domain" description="Glycosyltransferase 2-like" evidence="6">
    <location>
        <begin position="157"/>
        <end position="219"/>
    </location>
</feature>
<keyword evidence="8" id="KW-1185">Reference proteome</keyword>
<evidence type="ECO:0000256" key="2">
    <source>
        <dbReference type="ARBA" id="ARBA00006739"/>
    </source>
</evidence>
<evidence type="ECO:0000256" key="4">
    <source>
        <dbReference type="ARBA" id="ARBA00022679"/>
    </source>
</evidence>
<dbReference type="Gene3D" id="3.40.50.2000">
    <property type="entry name" value="Glycogen Phosphorylase B"/>
    <property type="match status" value="1"/>
</dbReference>
<dbReference type="InterPro" id="IPR029044">
    <property type="entry name" value="Nucleotide-diphossugar_trans"/>
</dbReference>
<dbReference type="EMBL" id="FOND01000001">
    <property type="protein sequence ID" value="SFD94685.1"/>
    <property type="molecule type" value="Genomic_DNA"/>
</dbReference>
<reference evidence="8" key="1">
    <citation type="submission" date="2016-10" db="EMBL/GenBank/DDBJ databases">
        <authorList>
            <person name="Varghese N."/>
            <person name="Submissions S."/>
        </authorList>
    </citation>
    <scope>NUCLEOTIDE SEQUENCE [LARGE SCALE GENOMIC DNA]</scope>
    <source>
        <strain evidence="8">DSM 46838</strain>
    </source>
</reference>
<organism evidence="7 8">
    <name type="scientific">Blastococcus tunisiensis</name>
    <dbReference type="NCBI Taxonomy" id="1798228"/>
    <lineage>
        <taxon>Bacteria</taxon>
        <taxon>Bacillati</taxon>
        <taxon>Actinomycetota</taxon>
        <taxon>Actinomycetes</taxon>
        <taxon>Geodermatophilales</taxon>
        <taxon>Geodermatophilaceae</taxon>
        <taxon>Blastococcus</taxon>
    </lineage>
</organism>
<dbReference type="CDD" id="cd04186">
    <property type="entry name" value="GT_2_like_c"/>
    <property type="match status" value="1"/>
</dbReference>
<proteinExistence type="inferred from homology"/>
<dbReference type="STRING" id="1798228.SAMN05216574_101386"/>
<comment type="similarity">
    <text evidence="2">Belongs to the glycosyltransferase 2 family.</text>
</comment>
<evidence type="ECO:0000259" key="6">
    <source>
        <dbReference type="Pfam" id="PF13632"/>
    </source>
</evidence>
<name>A0A1I1WHK8_9ACTN</name>
<dbReference type="PANTHER" id="PTHR43179">
    <property type="entry name" value="RHAMNOSYLTRANSFERASE WBBL"/>
    <property type="match status" value="1"/>
</dbReference>
<dbReference type="Proteomes" id="UP000198589">
    <property type="component" value="Unassembled WGS sequence"/>
</dbReference>
<evidence type="ECO:0000256" key="1">
    <source>
        <dbReference type="ARBA" id="ARBA00004776"/>
    </source>
</evidence>
<dbReference type="SUPFAM" id="SSF53756">
    <property type="entry name" value="UDP-Glycosyltransferase/glycogen phosphorylase"/>
    <property type="match status" value="1"/>
</dbReference>
<protein>
    <recommendedName>
        <fullName evidence="5 6">Glycosyltransferase 2-like domain-containing protein</fullName>
    </recommendedName>
</protein>
<dbReference type="GO" id="GO:0016757">
    <property type="term" value="F:glycosyltransferase activity"/>
    <property type="evidence" value="ECO:0007669"/>
    <property type="project" value="UniProtKB-KW"/>
</dbReference>
<dbReference type="Pfam" id="PF13692">
    <property type="entry name" value="Glyco_trans_1_4"/>
    <property type="match status" value="1"/>
</dbReference>
<evidence type="ECO:0000313" key="7">
    <source>
        <dbReference type="EMBL" id="SFD94685.1"/>
    </source>
</evidence>